<sequence>MKKVISILLVAIICSNVWVNHALAAVTEDEVATVLAEKGLDRATFQEKLDYFELTLTDFESAEDLSDFIGTPITNESLDEMLSRYGMTKEELDALLAEYGTSVEEQWSIEEIEFALDFYQNHEAEMEGLEEFLAAIGLTEDEIHKLFAHFESLDQVALEEKMEQMGTRLETFLTYDPEAEFTDAQVDELISVWEEMLGILHLSPKFYLVDASGAKTAVTFRELTAMEELTSDALLIELYTSAGELLLDMQVSADMLTSDFIVNAGEKLTDIGDIAGELTKLKHQQMPDTASPYGMNILIGLLLVMIGVTLFIIRNRATKQV</sequence>
<keyword evidence="2" id="KW-0732">Signal</keyword>
<proteinExistence type="predicted"/>
<name>A0ABU5J025_9BACI</name>
<keyword evidence="4" id="KW-1185">Reference proteome</keyword>
<keyword evidence="1" id="KW-0812">Transmembrane</keyword>
<feature type="signal peptide" evidence="2">
    <location>
        <begin position="1"/>
        <end position="24"/>
    </location>
</feature>
<reference evidence="3 4" key="1">
    <citation type="submission" date="2023-11" db="EMBL/GenBank/DDBJ databases">
        <title>Bacillus jintuensis, isolated from a mudflat on the Beibu Gulf coast.</title>
        <authorList>
            <person name="Li M."/>
        </authorList>
    </citation>
    <scope>NUCLEOTIDE SEQUENCE [LARGE SCALE GENOMIC DNA]</scope>
    <source>
        <strain evidence="3 4">31A1R</strain>
    </source>
</reference>
<keyword evidence="1" id="KW-0472">Membrane</keyword>
<keyword evidence="1" id="KW-1133">Transmembrane helix</keyword>
<organism evidence="3 4">
    <name type="scientific">Robertmurraya mangrovi</name>
    <dbReference type="NCBI Taxonomy" id="3098077"/>
    <lineage>
        <taxon>Bacteria</taxon>
        <taxon>Bacillati</taxon>
        <taxon>Bacillota</taxon>
        <taxon>Bacilli</taxon>
        <taxon>Bacillales</taxon>
        <taxon>Bacillaceae</taxon>
        <taxon>Robertmurraya</taxon>
    </lineage>
</organism>
<evidence type="ECO:0000256" key="1">
    <source>
        <dbReference type="SAM" id="Phobius"/>
    </source>
</evidence>
<dbReference type="RefSeq" id="WP_322447067.1">
    <property type="nucleotide sequence ID" value="NZ_JAXOFX010000008.1"/>
</dbReference>
<dbReference type="InterPro" id="IPR030832">
    <property type="entry name" value="Acidic_LPXTA"/>
</dbReference>
<dbReference type="NCBIfam" id="TIGR04383">
    <property type="entry name" value="acidic_w_LPXTA"/>
    <property type="match status" value="1"/>
</dbReference>
<feature type="transmembrane region" description="Helical" evidence="1">
    <location>
        <begin position="293"/>
        <end position="313"/>
    </location>
</feature>
<dbReference type="Proteomes" id="UP001290455">
    <property type="component" value="Unassembled WGS sequence"/>
</dbReference>
<protein>
    <submittedName>
        <fullName evidence="3">Processed acidic surface protein</fullName>
    </submittedName>
</protein>
<gene>
    <name evidence="3" type="ORF">SM124_13635</name>
</gene>
<evidence type="ECO:0000256" key="2">
    <source>
        <dbReference type="SAM" id="SignalP"/>
    </source>
</evidence>
<dbReference type="EMBL" id="JAXOFX010000008">
    <property type="protein sequence ID" value="MDZ5472769.1"/>
    <property type="molecule type" value="Genomic_DNA"/>
</dbReference>
<accession>A0ABU5J025</accession>
<evidence type="ECO:0000313" key="3">
    <source>
        <dbReference type="EMBL" id="MDZ5472769.1"/>
    </source>
</evidence>
<evidence type="ECO:0000313" key="4">
    <source>
        <dbReference type="Proteomes" id="UP001290455"/>
    </source>
</evidence>
<comment type="caution">
    <text evidence="3">The sequence shown here is derived from an EMBL/GenBank/DDBJ whole genome shotgun (WGS) entry which is preliminary data.</text>
</comment>
<feature type="chain" id="PRO_5045451389" evidence="2">
    <location>
        <begin position="25"/>
        <end position="321"/>
    </location>
</feature>